<sequence length="533" mass="59580">MSVTIKSLSYLHPDRETLFENLDFTIPKGGKVALVGNNGTGKSTLLQVIAGWLPPSAGQVILSEKAYYVPQHLGQYDHLSVAEALMVERKLNALRAILEGDAAAGNFADLEDDWEIGERVQAALLFWRLEHLDLWQRMKSLSGGEKTKVFLAGLLVHAPGVILLDEPSNHMDASSRDLLYDFIGKSKATILVVSHDKALLSPPDSTLELSAAGVELFGGNYDFYREQKESKLNALQSQLDEQAKMLKQAKQKARDMTAQRQKMEAKGKSLSKSHSLPRIVAGNLKRKAEQSTARLQGAHQEKVHDIADSLRQTRLQIRQSQALRINLKESGLHQGKVLVDARKIGFSYEKKNLWPPLSFQVRSGDRIRIEGENGSGKTTLLQLIMGRFQPAIGEIFKAEFSYLYLDQDYTLIDEQLSLFEQVQKYNTGNLEEHDLKSLLHYSQFSPEVWDRKCAGLSGGEKMKLTLCCLGISNNMPDMLILDEPTNNLDIQSLEVLTLAIKDYKGTLLVISHDRNFIEQIGISANIALDKISR</sequence>
<comment type="caution">
    <text evidence="6">The sequence shown here is derived from an EMBL/GenBank/DDBJ whole genome shotgun (WGS) entry which is preliminary data.</text>
</comment>
<dbReference type="InterPro" id="IPR003593">
    <property type="entry name" value="AAA+_ATPase"/>
</dbReference>
<protein>
    <submittedName>
        <fullName evidence="6">ATPase subunit of ABC transporter with duplicated ATPase domains</fullName>
    </submittedName>
</protein>
<accession>A0A4V2UTG6</accession>
<keyword evidence="1" id="KW-0677">Repeat</keyword>
<dbReference type="Proteomes" id="UP000295807">
    <property type="component" value="Unassembled WGS sequence"/>
</dbReference>
<dbReference type="InterPro" id="IPR050611">
    <property type="entry name" value="ABCF"/>
</dbReference>
<evidence type="ECO:0000259" key="5">
    <source>
        <dbReference type="PROSITE" id="PS50893"/>
    </source>
</evidence>
<proteinExistence type="predicted"/>
<dbReference type="Pfam" id="PF00005">
    <property type="entry name" value="ABC_tran"/>
    <property type="match status" value="2"/>
</dbReference>
<evidence type="ECO:0000313" key="7">
    <source>
        <dbReference type="Proteomes" id="UP000295807"/>
    </source>
</evidence>
<dbReference type="PROSITE" id="PS00211">
    <property type="entry name" value="ABC_TRANSPORTER_1"/>
    <property type="match status" value="1"/>
</dbReference>
<organism evidence="6 7">
    <name type="scientific">Anseongella ginsenosidimutans</name>
    <dbReference type="NCBI Taxonomy" id="496056"/>
    <lineage>
        <taxon>Bacteria</taxon>
        <taxon>Pseudomonadati</taxon>
        <taxon>Bacteroidota</taxon>
        <taxon>Sphingobacteriia</taxon>
        <taxon>Sphingobacteriales</taxon>
        <taxon>Sphingobacteriaceae</taxon>
        <taxon>Anseongella</taxon>
    </lineage>
</organism>
<evidence type="ECO:0000256" key="1">
    <source>
        <dbReference type="ARBA" id="ARBA00022737"/>
    </source>
</evidence>
<keyword evidence="3" id="KW-0067">ATP-binding</keyword>
<dbReference type="FunFam" id="3.40.50.300:FF:001320">
    <property type="entry name" value="Heme ABC transporter ATP-binding protein"/>
    <property type="match status" value="1"/>
</dbReference>
<dbReference type="PANTHER" id="PTHR19211">
    <property type="entry name" value="ATP-BINDING TRANSPORT PROTEIN-RELATED"/>
    <property type="match status" value="1"/>
</dbReference>
<keyword evidence="7" id="KW-1185">Reference proteome</keyword>
<dbReference type="PANTHER" id="PTHR19211:SF6">
    <property type="entry name" value="BLL7188 PROTEIN"/>
    <property type="match status" value="1"/>
</dbReference>
<dbReference type="InterPro" id="IPR003439">
    <property type="entry name" value="ABC_transporter-like_ATP-bd"/>
</dbReference>
<dbReference type="RefSeq" id="WP_132129827.1">
    <property type="nucleotide sequence ID" value="NZ_CP042432.1"/>
</dbReference>
<dbReference type="AlphaFoldDB" id="A0A4V2UTG6"/>
<evidence type="ECO:0000256" key="3">
    <source>
        <dbReference type="ARBA" id="ARBA00022840"/>
    </source>
</evidence>
<dbReference type="InterPro" id="IPR017871">
    <property type="entry name" value="ABC_transporter-like_CS"/>
</dbReference>
<evidence type="ECO:0000256" key="2">
    <source>
        <dbReference type="ARBA" id="ARBA00022741"/>
    </source>
</evidence>
<dbReference type="Gene3D" id="3.40.50.300">
    <property type="entry name" value="P-loop containing nucleotide triphosphate hydrolases"/>
    <property type="match status" value="2"/>
</dbReference>
<evidence type="ECO:0000256" key="4">
    <source>
        <dbReference type="SAM" id="Coils"/>
    </source>
</evidence>
<name>A0A4V2UTG6_9SPHI</name>
<dbReference type="GO" id="GO:0016887">
    <property type="term" value="F:ATP hydrolysis activity"/>
    <property type="evidence" value="ECO:0007669"/>
    <property type="project" value="InterPro"/>
</dbReference>
<dbReference type="GO" id="GO:0005524">
    <property type="term" value="F:ATP binding"/>
    <property type="evidence" value="ECO:0007669"/>
    <property type="project" value="UniProtKB-KW"/>
</dbReference>
<keyword evidence="2" id="KW-0547">Nucleotide-binding</keyword>
<dbReference type="PROSITE" id="PS50893">
    <property type="entry name" value="ABC_TRANSPORTER_2"/>
    <property type="match status" value="2"/>
</dbReference>
<feature type="domain" description="ABC transporter" evidence="5">
    <location>
        <begin position="339"/>
        <end position="532"/>
    </location>
</feature>
<keyword evidence="4" id="KW-0175">Coiled coil</keyword>
<dbReference type="SMART" id="SM00382">
    <property type="entry name" value="AAA"/>
    <property type="match status" value="2"/>
</dbReference>
<gene>
    <name evidence="6" type="ORF">EDD80_10944</name>
</gene>
<feature type="coiled-coil region" evidence="4">
    <location>
        <begin position="225"/>
        <end position="301"/>
    </location>
</feature>
<dbReference type="EMBL" id="SMAD01000009">
    <property type="protein sequence ID" value="TCS86019.1"/>
    <property type="molecule type" value="Genomic_DNA"/>
</dbReference>
<reference evidence="6 7" key="1">
    <citation type="submission" date="2019-03" db="EMBL/GenBank/DDBJ databases">
        <title>Genomic Encyclopedia of Type Strains, Phase IV (KMG-IV): sequencing the most valuable type-strain genomes for metagenomic binning, comparative biology and taxonomic classification.</title>
        <authorList>
            <person name="Goeker M."/>
        </authorList>
    </citation>
    <scope>NUCLEOTIDE SEQUENCE [LARGE SCALE GENOMIC DNA]</scope>
    <source>
        <strain evidence="6 7">DSM 21100</strain>
    </source>
</reference>
<dbReference type="CDD" id="cd03221">
    <property type="entry name" value="ABCF_EF-3"/>
    <property type="match status" value="1"/>
</dbReference>
<dbReference type="OrthoDB" id="9804035at2"/>
<evidence type="ECO:0000313" key="6">
    <source>
        <dbReference type="EMBL" id="TCS86019.1"/>
    </source>
</evidence>
<dbReference type="InterPro" id="IPR027417">
    <property type="entry name" value="P-loop_NTPase"/>
</dbReference>
<feature type="domain" description="ABC transporter" evidence="5">
    <location>
        <begin position="3"/>
        <end position="236"/>
    </location>
</feature>
<dbReference type="SUPFAM" id="SSF52540">
    <property type="entry name" value="P-loop containing nucleoside triphosphate hydrolases"/>
    <property type="match status" value="2"/>
</dbReference>